<gene>
    <name evidence="4" type="ORF">EXIGLDRAFT_671224</name>
</gene>
<dbReference type="InterPro" id="IPR002347">
    <property type="entry name" value="SDR_fam"/>
</dbReference>
<proteinExistence type="inferred from homology"/>
<evidence type="ECO:0000313" key="5">
    <source>
        <dbReference type="Proteomes" id="UP000077266"/>
    </source>
</evidence>
<dbReference type="STRING" id="1314781.A0A165KF13"/>
<dbReference type="Proteomes" id="UP000077266">
    <property type="component" value="Unassembled WGS sequence"/>
</dbReference>
<dbReference type="AlphaFoldDB" id="A0A165KF13"/>
<keyword evidence="3" id="KW-0560">Oxidoreductase</keyword>
<sequence length="318" mass="35173">MFWRFYHLFNQSFPPAPTWSVDEIPDQTGRVHLVTGGYAGIGRETVKALLNKNATVYIAARSRTKAEAAIAALKQETGREALFLELDLASLSSVHHAATKFLAKEKELHVLYNNAGVMFTDMKLLTADGYDLQFGTNVLGHYYFTELLLPALKAGRARIINVSSIATLLIPAPTSTFDILRDGAQRQNLGLGATYRMYGLSKLGNALHAKELDRRYASAGIVSIAVNPGNISTDLYQNVQSLIRRLFFDMILYPPPIGAITQLYAGTAPEAASMGGQFLVPWARPGPASPKVSDVGLARRMWEWLEEQVSHYEEKRKD</sequence>
<evidence type="ECO:0000256" key="1">
    <source>
        <dbReference type="ARBA" id="ARBA00006484"/>
    </source>
</evidence>
<accession>A0A165KF13</accession>
<comment type="similarity">
    <text evidence="1">Belongs to the short-chain dehydrogenases/reductases (SDR) family.</text>
</comment>
<reference evidence="4 5" key="1">
    <citation type="journal article" date="2016" name="Mol. Biol. Evol.">
        <title>Comparative Genomics of Early-Diverging Mushroom-Forming Fungi Provides Insights into the Origins of Lignocellulose Decay Capabilities.</title>
        <authorList>
            <person name="Nagy L.G."/>
            <person name="Riley R."/>
            <person name="Tritt A."/>
            <person name="Adam C."/>
            <person name="Daum C."/>
            <person name="Floudas D."/>
            <person name="Sun H."/>
            <person name="Yadav J.S."/>
            <person name="Pangilinan J."/>
            <person name="Larsson K.H."/>
            <person name="Matsuura K."/>
            <person name="Barry K."/>
            <person name="Labutti K."/>
            <person name="Kuo R."/>
            <person name="Ohm R.A."/>
            <person name="Bhattacharya S.S."/>
            <person name="Shirouzu T."/>
            <person name="Yoshinaga Y."/>
            <person name="Martin F.M."/>
            <person name="Grigoriev I.V."/>
            <person name="Hibbett D.S."/>
        </authorList>
    </citation>
    <scope>NUCLEOTIDE SEQUENCE [LARGE SCALE GENOMIC DNA]</scope>
    <source>
        <strain evidence="4 5">HHB12029</strain>
    </source>
</reference>
<dbReference type="Gene3D" id="3.40.50.720">
    <property type="entry name" value="NAD(P)-binding Rossmann-like Domain"/>
    <property type="match status" value="1"/>
</dbReference>
<keyword evidence="2" id="KW-0521">NADP</keyword>
<dbReference type="InParanoid" id="A0A165KF13"/>
<dbReference type="PRINTS" id="PR00081">
    <property type="entry name" value="GDHRDH"/>
</dbReference>
<keyword evidence="5" id="KW-1185">Reference proteome</keyword>
<dbReference type="SUPFAM" id="SSF51735">
    <property type="entry name" value="NAD(P)-binding Rossmann-fold domains"/>
    <property type="match status" value="1"/>
</dbReference>
<organism evidence="4 5">
    <name type="scientific">Exidia glandulosa HHB12029</name>
    <dbReference type="NCBI Taxonomy" id="1314781"/>
    <lineage>
        <taxon>Eukaryota</taxon>
        <taxon>Fungi</taxon>
        <taxon>Dikarya</taxon>
        <taxon>Basidiomycota</taxon>
        <taxon>Agaricomycotina</taxon>
        <taxon>Agaricomycetes</taxon>
        <taxon>Auriculariales</taxon>
        <taxon>Exidiaceae</taxon>
        <taxon>Exidia</taxon>
    </lineage>
</organism>
<evidence type="ECO:0000313" key="4">
    <source>
        <dbReference type="EMBL" id="KZV96235.1"/>
    </source>
</evidence>
<dbReference type="InterPro" id="IPR036291">
    <property type="entry name" value="NAD(P)-bd_dom_sf"/>
</dbReference>
<dbReference type="EMBL" id="KV425945">
    <property type="protein sequence ID" value="KZV96235.1"/>
    <property type="molecule type" value="Genomic_DNA"/>
</dbReference>
<evidence type="ECO:0000256" key="3">
    <source>
        <dbReference type="ARBA" id="ARBA00023002"/>
    </source>
</evidence>
<dbReference type="OrthoDB" id="191139at2759"/>
<name>A0A165KF13_EXIGL</name>
<dbReference type="GO" id="GO:0016491">
    <property type="term" value="F:oxidoreductase activity"/>
    <property type="evidence" value="ECO:0007669"/>
    <property type="project" value="UniProtKB-KW"/>
</dbReference>
<dbReference type="Pfam" id="PF00106">
    <property type="entry name" value="adh_short"/>
    <property type="match status" value="1"/>
</dbReference>
<dbReference type="PANTHER" id="PTHR24320:SF236">
    <property type="entry name" value="SHORT-CHAIN DEHYDROGENASE-RELATED"/>
    <property type="match status" value="1"/>
</dbReference>
<evidence type="ECO:0000256" key="2">
    <source>
        <dbReference type="ARBA" id="ARBA00022857"/>
    </source>
</evidence>
<dbReference type="PANTHER" id="PTHR24320">
    <property type="entry name" value="RETINOL DEHYDROGENASE"/>
    <property type="match status" value="1"/>
</dbReference>
<protein>
    <submittedName>
        <fullName evidence="4">NAD(P)-binding protein</fullName>
    </submittedName>
</protein>